<dbReference type="PANTHER" id="PTHR43480">
    <property type="entry name" value="ACYL-[ACYL-CARRIER-PROTEIN]--UDP-N-ACETYLGLUCOSAMINE O-ACYLTRANSFERASE"/>
    <property type="match status" value="1"/>
</dbReference>
<reference evidence="9 10" key="1">
    <citation type="submission" date="2019-03" db="EMBL/GenBank/DDBJ databases">
        <authorList>
            <person name="Kim M.K.M."/>
        </authorList>
    </citation>
    <scope>NUCLEOTIDE SEQUENCE [LARGE SCALE GENOMIC DNA]</scope>
    <source>
        <strain evidence="9 10">18JY21-1</strain>
    </source>
</reference>
<dbReference type="InterPro" id="IPR018357">
    <property type="entry name" value="Hexapep_transf_CS"/>
</dbReference>
<name>A0A4R4EBP2_9BACL</name>
<evidence type="ECO:0000313" key="9">
    <source>
        <dbReference type="EMBL" id="TCZ77099.1"/>
    </source>
</evidence>
<dbReference type="PIRSF" id="PIRSF000456">
    <property type="entry name" value="UDP-GlcNAc_acltr"/>
    <property type="match status" value="1"/>
</dbReference>
<evidence type="ECO:0000256" key="1">
    <source>
        <dbReference type="ARBA" id="ARBA00022490"/>
    </source>
</evidence>
<dbReference type="CDD" id="cd03351">
    <property type="entry name" value="LbH_UDP-GlcNAc_AT"/>
    <property type="match status" value="1"/>
</dbReference>
<dbReference type="InterPro" id="IPR010137">
    <property type="entry name" value="Lipid_A_LpxA"/>
</dbReference>
<evidence type="ECO:0000256" key="4">
    <source>
        <dbReference type="ARBA" id="ARBA00022679"/>
    </source>
</evidence>
<dbReference type="Gene3D" id="1.20.1180.10">
    <property type="entry name" value="Udp N-acetylglucosamine O-acyltransferase, C-terminal domain"/>
    <property type="match status" value="1"/>
</dbReference>
<evidence type="ECO:0000256" key="3">
    <source>
        <dbReference type="ARBA" id="ARBA00022556"/>
    </source>
</evidence>
<dbReference type="GO" id="GO:0008780">
    <property type="term" value="F:acyl-[acyl-carrier-protein]-UDP-N-acetylglucosamine O-acyltransferase activity"/>
    <property type="evidence" value="ECO:0007669"/>
    <property type="project" value="UniProtKB-EC"/>
</dbReference>
<keyword evidence="2" id="KW-0444">Lipid biosynthesis</keyword>
<keyword evidence="10" id="KW-1185">Reference proteome</keyword>
<evidence type="ECO:0000256" key="5">
    <source>
        <dbReference type="ARBA" id="ARBA00022737"/>
    </source>
</evidence>
<dbReference type="PANTHER" id="PTHR43480:SF1">
    <property type="entry name" value="ACYL-[ACYL-CARRIER-PROTEIN]--UDP-N-ACETYLGLUCOSAMINE O-ACYLTRANSFERASE, MITOCHONDRIAL-RELATED"/>
    <property type="match status" value="1"/>
</dbReference>
<dbReference type="GO" id="GO:0016020">
    <property type="term" value="C:membrane"/>
    <property type="evidence" value="ECO:0007669"/>
    <property type="project" value="GOC"/>
</dbReference>
<dbReference type="AlphaFoldDB" id="A0A4R4EBP2"/>
<keyword evidence="6" id="KW-0443">Lipid metabolism</keyword>
<dbReference type="SUPFAM" id="SSF51161">
    <property type="entry name" value="Trimeric LpxA-like enzymes"/>
    <property type="match status" value="1"/>
</dbReference>
<dbReference type="NCBIfam" id="NF003657">
    <property type="entry name" value="PRK05289.1"/>
    <property type="match status" value="1"/>
</dbReference>
<keyword evidence="4 9" id="KW-0808">Transferase</keyword>
<dbReference type="Gene3D" id="2.160.10.10">
    <property type="entry name" value="Hexapeptide repeat proteins"/>
    <property type="match status" value="1"/>
</dbReference>
<keyword evidence="1" id="KW-0963">Cytoplasm</keyword>
<dbReference type="NCBIfam" id="TIGR01852">
    <property type="entry name" value="lipid_A_lpxA"/>
    <property type="match status" value="1"/>
</dbReference>
<dbReference type="InterPro" id="IPR029098">
    <property type="entry name" value="Acetyltransf_C"/>
</dbReference>
<dbReference type="Pfam" id="PF13720">
    <property type="entry name" value="Acetyltransf_11"/>
    <property type="match status" value="1"/>
</dbReference>
<organism evidence="9 10">
    <name type="scientific">Paenibacillus albiflavus</name>
    <dbReference type="NCBI Taxonomy" id="2545760"/>
    <lineage>
        <taxon>Bacteria</taxon>
        <taxon>Bacillati</taxon>
        <taxon>Bacillota</taxon>
        <taxon>Bacilli</taxon>
        <taxon>Bacillales</taxon>
        <taxon>Paenibacillaceae</taxon>
        <taxon>Paenibacillus</taxon>
    </lineage>
</organism>
<evidence type="ECO:0000256" key="2">
    <source>
        <dbReference type="ARBA" id="ARBA00022516"/>
    </source>
</evidence>
<dbReference type="Pfam" id="PF00132">
    <property type="entry name" value="Hexapep"/>
    <property type="match status" value="2"/>
</dbReference>
<evidence type="ECO:0000256" key="6">
    <source>
        <dbReference type="ARBA" id="ARBA00023098"/>
    </source>
</evidence>
<comment type="caution">
    <text evidence="9">The sequence shown here is derived from an EMBL/GenBank/DDBJ whole genome shotgun (WGS) entry which is preliminary data.</text>
</comment>
<protein>
    <submittedName>
        <fullName evidence="9">Acyl-ACP--UDP-N-acetylglucosamine O-acyltransferase</fullName>
        <ecNumber evidence="9">2.3.1.129</ecNumber>
    </submittedName>
</protein>
<accession>A0A4R4EBP2</accession>
<dbReference type="InterPro" id="IPR011004">
    <property type="entry name" value="Trimer_LpxA-like_sf"/>
</dbReference>
<dbReference type="InterPro" id="IPR037157">
    <property type="entry name" value="Acetyltransf_C_sf"/>
</dbReference>
<evidence type="ECO:0000313" key="10">
    <source>
        <dbReference type="Proteomes" id="UP000295418"/>
    </source>
</evidence>
<keyword evidence="3" id="KW-0441">Lipid A biosynthesis</keyword>
<dbReference type="EC" id="2.3.1.129" evidence="9"/>
<dbReference type="OrthoDB" id="9794407at2"/>
<evidence type="ECO:0000259" key="8">
    <source>
        <dbReference type="Pfam" id="PF13720"/>
    </source>
</evidence>
<sequence>MIHPTAIIHPHAKLGQNVEVGPFSIIDEDVVIGDHCRIESHVRIHCNTTLGQNNHIYHGAVIGIEPITTIPQTEPTYLTIGDHNVIREHVTLSRGTNKGGSNTTIGNHNLIMLYVHIGHDCIIGNHTTITGSVKIAGHVEIEDHVVIGGLTPIHQYCKIGRYAMVGGGSGISQDVVPFALVSGNPLRYLGLNVVGLRRAGLSSIERKEIKRIHSILFRQGLPLQKAVETLHELPDSEFIKHTLSFIDKSTRGLCRKSE</sequence>
<dbReference type="PROSITE" id="PS00101">
    <property type="entry name" value="HEXAPEP_TRANSFERASES"/>
    <property type="match status" value="1"/>
</dbReference>
<feature type="domain" description="UDP N-acetylglucosamine O-acyltransferase C-terminal" evidence="8">
    <location>
        <begin position="174"/>
        <end position="254"/>
    </location>
</feature>
<keyword evidence="5" id="KW-0677">Repeat</keyword>
<dbReference type="EMBL" id="SKFG01000010">
    <property type="protein sequence ID" value="TCZ77099.1"/>
    <property type="molecule type" value="Genomic_DNA"/>
</dbReference>
<gene>
    <name evidence="9" type="ORF">E0485_11575</name>
</gene>
<keyword evidence="7 9" id="KW-0012">Acyltransferase</keyword>
<proteinExistence type="predicted"/>
<dbReference type="InterPro" id="IPR001451">
    <property type="entry name" value="Hexapep"/>
</dbReference>
<dbReference type="Proteomes" id="UP000295418">
    <property type="component" value="Unassembled WGS sequence"/>
</dbReference>
<dbReference type="GO" id="GO:0009245">
    <property type="term" value="P:lipid A biosynthetic process"/>
    <property type="evidence" value="ECO:0007669"/>
    <property type="project" value="UniProtKB-KW"/>
</dbReference>
<evidence type="ECO:0000256" key="7">
    <source>
        <dbReference type="ARBA" id="ARBA00023315"/>
    </source>
</evidence>